<dbReference type="GeneID" id="8626100"/>
<name>Q54KF4_DICDI</name>
<gene>
    <name evidence="2" type="ORF">DDB_G0287369</name>
</gene>
<dbReference type="FunCoup" id="Q54KF4">
    <property type="interactions" value="2"/>
</dbReference>
<sequence length="285" mass="33332">MINFKIIIFLFIILSIAKANNKFNIVNNSTIEGYFFYKFNEKYEFKSISQENPKEYKFNNQSINLPRGMDFNFLNDNLDSSIVEAIIIDDNESIINIIGIYQPIQTTIINHQKGKIFDGDTSIDYYKYNDKEKLYKSLKNGKKYDIDNKSLNSPYRELEGFDNQWYNSDIGLDNSILVMKLTSSSSSLNEIYYNQKIILMYSKVEFCYSEFPEPTNFNPYFIVKRNRIDPLSKCSPPTGIVIALGCEPIQTPNCTNGLSLISFNDPKFYCSIYYCDIPIFYYYYI</sequence>
<dbReference type="Proteomes" id="UP000002195">
    <property type="component" value="Unassembled WGS sequence"/>
</dbReference>
<dbReference type="dictyBase" id="DDB_G0287369"/>
<evidence type="ECO:0000313" key="3">
    <source>
        <dbReference type="Proteomes" id="UP000002195"/>
    </source>
</evidence>
<evidence type="ECO:0000256" key="1">
    <source>
        <dbReference type="SAM" id="SignalP"/>
    </source>
</evidence>
<comment type="caution">
    <text evidence="2">The sequence shown here is derived from an EMBL/GenBank/DDBJ whole genome shotgun (WGS) entry which is preliminary data.</text>
</comment>
<feature type="signal peptide" evidence="1">
    <location>
        <begin position="1"/>
        <end position="19"/>
    </location>
</feature>
<dbReference type="PaxDb" id="44689-DDB0187450"/>
<keyword evidence="3" id="KW-1185">Reference proteome</keyword>
<feature type="chain" id="PRO_5004249122" evidence="1">
    <location>
        <begin position="20"/>
        <end position="285"/>
    </location>
</feature>
<dbReference type="HOGENOM" id="CLU_978049_0_0_1"/>
<dbReference type="VEuPathDB" id="AmoebaDB:DDB_G0287369"/>
<keyword evidence="1" id="KW-0732">Signal</keyword>
<proteinExistence type="predicted"/>
<dbReference type="EMBL" id="AAFI02000100">
    <property type="protein sequence ID" value="EAL63752.1"/>
    <property type="molecule type" value="Genomic_DNA"/>
</dbReference>
<evidence type="ECO:0000313" key="2">
    <source>
        <dbReference type="EMBL" id="EAL63752.1"/>
    </source>
</evidence>
<reference evidence="2 3" key="1">
    <citation type="journal article" date="2005" name="Nature">
        <title>The genome of the social amoeba Dictyostelium discoideum.</title>
        <authorList>
            <consortium name="The Dictyostelium discoideum Sequencing Consortium"/>
            <person name="Eichinger L."/>
            <person name="Pachebat J.A."/>
            <person name="Glockner G."/>
            <person name="Rajandream M.A."/>
            <person name="Sucgang R."/>
            <person name="Berriman M."/>
            <person name="Song J."/>
            <person name="Olsen R."/>
            <person name="Szafranski K."/>
            <person name="Xu Q."/>
            <person name="Tunggal B."/>
            <person name="Kummerfeld S."/>
            <person name="Madera M."/>
            <person name="Konfortov B.A."/>
            <person name="Rivero F."/>
            <person name="Bankier A.T."/>
            <person name="Lehmann R."/>
            <person name="Hamlin N."/>
            <person name="Davies R."/>
            <person name="Gaudet P."/>
            <person name="Fey P."/>
            <person name="Pilcher K."/>
            <person name="Chen G."/>
            <person name="Saunders D."/>
            <person name="Sodergren E."/>
            <person name="Davis P."/>
            <person name="Kerhornou A."/>
            <person name="Nie X."/>
            <person name="Hall N."/>
            <person name="Anjard C."/>
            <person name="Hemphill L."/>
            <person name="Bason N."/>
            <person name="Farbrother P."/>
            <person name="Desany B."/>
            <person name="Just E."/>
            <person name="Morio T."/>
            <person name="Rost R."/>
            <person name="Churcher C."/>
            <person name="Cooper J."/>
            <person name="Haydock S."/>
            <person name="van Driessche N."/>
            <person name="Cronin A."/>
            <person name="Goodhead I."/>
            <person name="Muzny D."/>
            <person name="Mourier T."/>
            <person name="Pain A."/>
            <person name="Lu M."/>
            <person name="Harper D."/>
            <person name="Lindsay R."/>
            <person name="Hauser H."/>
            <person name="James K."/>
            <person name="Quiles M."/>
            <person name="Madan Babu M."/>
            <person name="Saito T."/>
            <person name="Buchrieser C."/>
            <person name="Wardroper A."/>
            <person name="Felder M."/>
            <person name="Thangavelu M."/>
            <person name="Johnson D."/>
            <person name="Knights A."/>
            <person name="Loulseged H."/>
            <person name="Mungall K."/>
            <person name="Oliver K."/>
            <person name="Price C."/>
            <person name="Quail M.A."/>
            <person name="Urushihara H."/>
            <person name="Hernandez J."/>
            <person name="Rabbinowitsch E."/>
            <person name="Steffen D."/>
            <person name="Sanders M."/>
            <person name="Ma J."/>
            <person name="Kohara Y."/>
            <person name="Sharp S."/>
            <person name="Simmonds M."/>
            <person name="Spiegler S."/>
            <person name="Tivey A."/>
            <person name="Sugano S."/>
            <person name="White B."/>
            <person name="Walker D."/>
            <person name="Woodward J."/>
            <person name="Winckler T."/>
            <person name="Tanaka Y."/>
            <person name="Shaulsky G."/>
            <person name="Schleicher M."/>
            <person name="Weinstock G."/>
            <person name="Rosenthal A."/>
            <person name="Cox E.C."/>
            <person name="Chisholm R.L."/>
            <person name="Gibbs R."/>
            <person name="Loomis W.F."/>
            <person name="Platzer M."/>
            <person name="Kay R.R."/>
            <person name="Williams J."/>
            <person name="Dear P.H."/>
            <person name="Noegel A.A."/>
            <person name="Barrell B."/>
            <person name="Kuspa A."/>
        </authorList>
    </citation>
    <scope>NUCLEOTIDE SEQUENCE [LARGE SCALE GENOMIC DNA]</scope>
    <source>
        <strain evidence="2 3">AX4</strain>
    </source>
</reference>
<dbReference type="eggNOG" id="ENOG502RHUM">
    <property type="taxonomic scope" value="Eukaryota"/>
</dbReference>
<protein>
    <submittedName>
        <fullName evidence="2">Uncharacterized protein</fullName>
    </submittedName>
</protein>
<dbReference type="RefSeq" id="XP_637269.1">
    <property type="nucleotide sequence ID" value="XM_632177.1"/>
</dbReference>
<dbReference type="KEGG" id="ddi:DDB_G0287369"/>
<accession>Q54KF4</accession>
<organism evidence="2 3">
    <name type="scientific">Dictyostelium discoideum</name>
    <name type="common">Social amoeba</name>
    <dbReference type="NCBI Taxonomy" id="44689"/>
    <lineage>
        <taxon>Eukaryota</taxon>
        <taxon>Amoebozoa</taxon>
        <taxon>Evosea</taxon>
        <taxon>Eumycetozoa</taxon>
        <taxon>Dictyostelia</taxon>
        <taxon>Dictyosteliales</taxon>
        <taxon>Dictyosteliaceae</taxon>
        <taxon>Dictyostelium</taxon>
    </lineage>
</organism>
<dbReference type="OMA" id="KETIQVM"/>
<dbReference type="AlphaFoldDB" id="Q54KF4"/>
<dbReference type="InParanoid" id="Q54KF4"/>